<feature type="compositionally biased region" description="Basic and acidic residues" evidence="7">
    <location>
        <begin position="708"/>
        <end position="717"/>
    </location>
</feature>
<dbReference type="Pfam" id="PF26148">
    <property type="entry name" value="VPS18_RING_C"/>
    <property type="match status" value="1"/>
</dbReference>
<dbReference type="InterPro" id="IPR058919">
    <property type="entry name" value="Pep3/Vps18_RING_C"/>
</dbReference>
<keyword evidence="4" id="KW-0472">Membrane</keyword>
<evidence type="ECO:0000256" key="5">
    <source>
        <dbReference type="ARBA" id="ARBA00029433"/>
    </source>
</evidence>
<feature type="compositionally biased region" description="Low complexity" evidence="7">
    <location>
        <begin position="1117"/>
        <end position="1166"/>
    </location>
</feature>
<keyword evidence="3" id="KW-0862">Zinc</keyword>
<feature type="compositionally biased region" description="Polar residues" evidence="7">
    <location>
        <begin position="937"/>
        <end position="946"/>
    </location>
</feature>
<feature type="compositionally biased region" description="Polar residues" evidence="7">
    <location>
        <begin position="1167"/>
        <end position="1177"/>
    </location>
</feature>
<dbReference type="PANTHER" id="PTHR23323:SF26">
    <property type="entry name" value="VACUOLAR PROTEIN SORTING-ASSOCIATED PROTEIN 18 HOMOLOG"/>
    <property type="match status" value="1"/>
</dbReference>
<evidence type="ECO:0000313" key="11">
    <source>
        <dbReference type="EMBL" id="SBT47646.1"/>
    </source>
</evidence>
<evidence type="ECO:0000256" key="7">
    <source>
        <dbReference type="SAM" id="MobiDB-lite"/>
    </source>
</evidence>
<feature type="domain" description="Pep3/Vps18 beta-propeller" evidence="8">
    <location>
        <begin position="12"/>
        <end position="296"/>
    </location>
</feature>
<evidence type="ECO:0000313" key="10">
    <source>
        <dbReference type="EMBL" id="SBT47121.1"/>
    </source>
</evidence>
<dbReference type="InterPro" id="IPR007810">
    <property type="entry name" value="Pep3/Vps18_beta-prop"/>
</dbReference>
<feature type="region of interest" description="Disordered" evidence="7">
    <location>
        <begin position="930"/>
        <end position="960"/>
    </location>
</feature>
<evidence type="ECO:0000256" key="1">
    <source>
        <dbReference type="ARBA" id="ARBA00022723"/>
    </source>
</evidence>
<evidence type="ECO:0000259" key="9">
    <source>
        <dbReference type="Pfam" id="PF26148"/>
    </source>
</evidence>
<keyword evidence="13" id="KW-1185">Reference proteome</keyword>
<feature type="region of interest" description="Disordered" evidence="7">
    <location>
        <begin position="703"/>
        <end position="762"/>
    </location>
</feature>
<dbReference type="GO" id="GO:0048284">
    <property type="term" value="P:organelle fusion"/>
    <property type="evidence" value="ECO:0007669"/>
    <property type="project" value="TreeGrafter"/>
</dbReference>
<dbReference type="GO" id="GO:0007032">
    <property type="term" value="P:endosome organization"/>
    <property type="evidence" value="ECO:0007669"/>
    <property type="project" value="TreeGrafter"/>
</dbReference>
<feature type="region of interest" description="Disordered" evidence="7">
    <location>
        <begin position="1110"/>
        <end position="1191"/>
    </location>
</feature>
<proteinExistence type="predicted"/>
<dbReference type="EMBL" id="FLRD01000144">
    <property type="protein sequence ID" value="SBT47121.1"/>
    <property type="molecule type" value="Genomic_DNA"/>
</dbReference>
<protein>
    <submittedName>
        <fullName evidence="10">Vacuolar protein sorting-associated protein 18, putative (VPS18)</fullName>
    </submittedName>
</protein>
<dbReference type="GO" id="GO:0006904">
    <property type="term" value="P:vesicle docking involved in exocytosis"/>
    <property type="evidence" value="ECO:0007669"/>
    <property type="project" value="TreeGrafter"/>
</dbReference>
<dbReference type="GO" id="GO:0005768">
    <property type="term" value="C:endosome"/>
    <property type="evidence" value="ECO:0007669"/>
    <property type="project" value="TreeGrafter"/>
</dbReference>
<feature type="compositionally biased region" description="Basic and acidic residues" evidence="7">
    <location>
        <begin position="735"/>
        <end position="762"/>
    </location>
</feature>
<keyword evidence="2" id="KW-0863">Zinc-finger</keyword>
<keyword evidence="6" id="KW-0175">Coiled coil</keyword>
<dbReference type="EMBL" id="FLRE01000188">
    <property type="protein sequence ID" value="SBT47646.1"/>
    <property type="molecule type" value="Genomic_DNA"/>
</dbReference>
<dbReference type="GO" id="GO:0007033">
    <property type="term" value="P:vacuole organization"/>
    <property type="evidence" value="ECO:0007669"/>
    <property type="project" value="TreeGrafter"/>
</dbReference>
<dbReference type="Proteomes" id="UP000078550">
    <property type="component" value="Unassembled WGS sequence"/>
</dbReference>
<evidence type="ECO:0000256" key="3">
    <source>
        <dbReference type="ARBA" id="ARBA00022833"/>
    </source>
</evidence>
<dbReference type="Pfam" id="PF05131">
    <property type="entry name" value="Pep3_Vps18"/>
    <property type="match status" value="2"/>
</dbReference>
<organism evidence="10 13">
    <name type="scientific">Plasmodium ovale wallikeri</name>
    <dbReference type="NCBI Taxonomy" id="864142"/>
    <lineage>
        <taxon>Eukaryota</taxon>
        <taxon>Sar</taxon>
        <taxon>Alveolata</taxon>
        <taxon>Apicomplexa</taxon>
        <taxon>Aconoidasida</taxon>
        <taxon>Haemosporida</taxon>
        <taxon>Plasmodiidae</taxon>
        <taxon>Plasmodium</taxon>
        <taxon>Plasmodium (Plasmodium)</taxon>
    </lineage>
</organism>
<evidence type="ECO:0000256" key="2">
    <source>
        <dbReference type="ARBA" id="ARBA00022771"/>
    </source>
</evidence>
<dbReference type="GO" id="GO:0008270">
    <property type="term" value="F:zinc ion binding"/>
    <property type="evidence" value="ECO:0007669"/>
    <property type="project" value="UniProtKB-KW"/>
</dbReference>
<feature type="compositionally biased region" description="Polar residues" evidence="7">
    <location>
        <begin position="798"/>
        <end position="822"/>
    </location>
</feature>
<dbReference type="PANTHER" id="PTHR23323">
    <property type="entry name" value="VACUOLAR PROTEIN SORTING-ASSOCIATED PROTEIN"/>
    <property type="match status" value="1"/>
</dbReference>
<sequence length="1536" mass="180327">MNKSDKKFILKLFKIKNGNINLLKNRITHFSINNKCIHIVLCNNTLIKYYVEENELSYIDFYNKKTTNNKAEIRSMFFDGNCYHGFICLANKEYIYVHFENNIVRNLAKLKKYNITSLCFNDYTEIKNTFPFLIATKDGEIIEMCINNRTKNNKDHEIIFSNEKLLILDIGMINMKMNNSADDEMLRIIYFTTSNSVHEISYTYKNNKMNNSEKNETNVEEFKTKMNNFNTLNSEETKVYECCVDSLSSILKIENIRNQNYLFWLNGCCIFISKINNYKKKRKGRNSMKASTHMKNKLFTDFDDIDCLSYSSTSDNSEDGINLISPSEDEKINNREKNTKDVQRKRLFRNNHHYNRKAEFEESDNISRDLRTNRGNVGNASGSNVSMGNNNVLNMANCEFYLDPNYVIVNFLDLRIFTSENLNSFSFTRPFYESMYKNSDKKKALRSDDAKEVVPTVETEVTNCESANYDNTVSVVVDMCVNDFYIFLLLEEKLIIISNVNFKKVYDQKLAIETYGNVIRVMKDNFDNQVWLCTSKYIFKIHINKNRNDMLYFNLKKKQFSKIMENSTNSEKIKIKKYLLKNNKYEIDQYKYTNVQTEEILISFLYKRQYFLLSTFLYNNIHCYNSIVRIALFIWLIQLYVYSIDLYSYLYRSTFQTFAMKEEKFSVTNAMNNDKEQSIFSDCSSVSSVEADECSGELKQWLDNSDEGSSHDADKSDAFSTESSEGSSADLYESGGKREAMCENKDEGKDEGNKKGRYIETGEGERRKLDKFADKYSSTHRTEKVALVENENIAKGTNESGSSITGEAKCNTTDWNKTSDGNKANAGDNRVREIKRVGKSSNYLKNNKNAFISFFEKVIKKDEKKENKYNFDFSLGKKMNIKTLTESDNFYILLKIYKMKNNEIFNFLKSQKYLIHNDLEKYKKMFGHTDEGKNVENSKPTKSVGKQSRKVDVPESFEEDAKNEGEHTKVKRKLYRDIYSYKCLEVCIYIIVLLKHFKNFFQLNEVILEIFQKFHRVNFLLLYKYICNDYNYIVNYYINNNKYNLLFNVIVLLPQNVLLDVLREYAFLLYLHKPKKYVDMLLFYDNLIDDYTNVIICMFIVIYFFKSRAQGGKSDSGGRSCSVSGGRSRSVSGGRSCNVSGGRSCSVSGGRSCSVSSGRSCSVSGSDGNCNRNSIQTKRSRSRSRSRNRSRIYQRHTEECIRFLEHVSNKLMEESTLEKKENYIYTFECTWKNNHIINCLLILYIEKEENEKITKFLNRLKSSSVHFDYLFIIRFLKERKKENFIPHIYILMKYYEEAVDKSLELCDYLTAKNAVILSEDEEEKKKLFLKIIKHISKNMNDKNFKEIINLIQDSNSILNLHDILPYINENIIIDYLKKDICSLLDIYNLKIKAKKEEIKENLKTIQFLNNDINDIKKKYIVLNKNDICYICKKTIYYKKFYVFSCNHYFHSLCSLIIYVNSKSKEDLFQFFSILHNYKNALIHKNEKDILVYEMKIDDILTEECFICGSFSINSITKEFISENQYELVDSWAISKD</sequence>
<name>A0A1A8ZTB8_PLAOA</name>
<feature type="compositionally biased region" description="Low complexity" evidence="7">
    <location>
        <begin position="373"/>
        <end position="382"/>
    </location>
</feature>
<feature type="region of interest" description="Disordered" evidence="7">
    <location>
        <begin position="359"/>
        <end position="382"/>
    </location>
</feature>
<comment type="subcellular location">
    <subcellularLocation>
        <location evidence="5">Endomembrane system</location>
        <topology evidence="5">Peripheral membrane protein</topology>
        <orientation evidence="5">Cytoplasmic side</orientation>
    </subcellularLocation>
</comment>
<evidence type="ECO:0000256" key="6">
    <source>
        <dbReference type="SAM" id="Coils"/>
    </source>
</evidence>
<feature type="domain" description="Pep3/Vps18 RING C-terminal" evidence="9">
    <location>
        <begin position="1426"/>
        <end position="1513"/>
    </location>
</feature>
<evidence type="ECO:0000313" key="13">
    <source>
        <dbReference type="Proteomes" id="UP000078555"/>
    </source>
</evidence>
<evidence type="ECO:0000313" key="12">
    <source>
        <dbReference type="Proteomes" id="UP000078550"/>
    </source>
</evidence>
<dbReference type="Proteomes" id="UP000078555">
    <property type="component" value="Unassembled WGS sequence"/>
</dbReference>
<feature type="coiled-coil region" evidence="6">
    <location>
        <begin position="1391"/>
        <end position="1425"/>
    </location>
</feature>
<feature type="region of interest" description="Disordered" evidence="7">
    <location>
        <begin position="798"/>
        <end position="827"/>
    </location>
</feature>
<evidence type="ECO:0000256" key="4">
    <source>
        <dbReference type="ARBA" id="ARBA00023136"/>
    </source>
</evidence>
<reference evidence="12 13" key="1">
    <citation type="submission" date="2016-05" db="EMBL/GenBank/DDBJ databases">
        <authorList>
            <person name="Naeem Raeece"/>
        </authorList>
    </citation>
    <scope>NUCLEOTIDE SEQUENCE [LARGE SCALE GENOMIC DNA]</scope>
</reference>
<keyword evidence="1" id="KW-0479">Metal-binding</keyword>
<feature type="compositionally biased region" description="Basic and acidic residues" evidence="7">
    <location>
        <begin position="359"/>
        <end position="372"/>
    </location>
</feature>
<gene>
    <name evidence="10" type="ORF">POVWA1_055080</name>
    <name evidence="11" type="ORF">POVWA2_054440</name>
</gene>
<feature type="compositionally biased region" description="Polar residues" evidence="7">
    <location>
        <begin position="718"/>
        <end position="727"/>
    </location>
</feature>
<reference evidence="10" key="2">
    <citation type="submission" date="2016-05" db="EMBL/GenBank/DDBJ databases">
        <authorList>
            <person name="Lavstsen T."/>
            <person name="Jespersen J.S."/>
        </authorList>
    </citation>
    <scope>NUCLEOTIDE SEQUENCE [LARGE SCALE GENOMIC DNA]</scope>
</reference>
<evidence type="ECO:0000259" key="8">
    <source>
        <dbReference type="Pfam" id="PF05131"/>
    </source>
</evidence>
<dbReference type="GO" id="GO:0030674">
    <property type="term" value="F:protein-macromolecule adaptor activity"/>
    <property type="evidence" value="ECO:0007669"/>
    <property type="project" value="TreeGrafter"/>
</dbReference>
<dbReference type="GO" id="GO:0030897">
    <property type="term" value="C:HOPS complex"/>
    <property type="evidence" value="ECO:0007669"/>
    <property type="project" value="TreeGrafter"/>
</dbReference>
<accession>A0A1A8ZTB8</accession>
<feature type="domain" description="Pep3/Vps18 beta-propeller" evidence="8">
    <location>
        <begin position="452"/>
        <end position="543"/>
    </location>
</feature>
<feature type="compositionally biased region" description="Basic residues" evidence="7">
    <location>
        <begin position="1178"/>
        <end position="1191"/>
    </location>
</feature>
<feature type="compositionally biased region" description="Basic and acidic residues" evidence="7">
    <location>
        <begin position="949"/>
        <end position="960"/>
    </location>
</feature>